<feature type="transmembrane region" description="Helical" evidence="15">
    <location>
        <begin position="275"/>
        <end position="299"/>
    </location>
</feature>
<keyword evidence="8" id="KW-0418">Kinase</keyword>
<evidence type="ECO:0000313" key="20">
    <source>
        <dbReference type="Proteomes" id="UP000434276"/>
    </source>
</evidence>
<dbReference type="GO" id="GO:0004674">
    <property type="term" value="F:protein serine/threonine kinase activity"/>
    <property type="evidence" value="ECO:0007669"/>
    <property type="project" value="UniProtKB-KW"/>
</dbReference>
<evidence type="ECO:0000259" key="18">
    <source>
        <dbReference type="PROSITE" id="PS51473"/>
    </source>
</evidence>
<dbReference type="Pfam" id="PF01657">
    <property type="entry name" value="Stress-antifung"/>
    <property type="match status" value="2"/>
</dbReference>
<dbReference type="GO" id="GO:0005524">
    <property type="term" value="F:ATP binding"/>
    <property type="evidence" value="ECO:0007669"/>
    <property type="project" value="UniProtKB-UniRule"/>
</dbReference>
<evidence type="ECO:0000259" key="17">
    <source>
        <dbReference type="PROSITE" id="PS50011"/>
    </source>
</evidence>
<evidence type="ECO:0000256" key="13">
    <source>
        <dbReference type="ARBA" id="ARBA00023180"/>
    </source>
</evidence>
<evidence type="ECO:0000256" key="11">
    <source>
        <dbReference type="ARBA" id="ARBA00023136"/>
    </source>
</evidence>
<dbReference type="PROSITE" id="PS51473">
    <property type="entry name" value="GNK2"/>
    <property type="match status" value="2"/>
</dbReference>
<evidence type="ECO:0000256" key="8">
    <source>
        <dbReference type="ARBA" id="ARBA00022777"/>
    </source>
</evidence>
<dbReference type="AlphaFoldDB" id="A0A5S9XT38"/>
<keyword evidence="12" id="KW-0675">Receptor</keyword>
<dbReference type="ExpressionAtlas" id="A0A5S9XT38">
    <property type="expression patterns" value="differential"/>
</dbReference>
<keyword evidence="10 15" id="KW-1133">Transmembrane helix</keyword>
<protein>
    <submittedName>
        <fullName evidence="19">Uncharacterized protein</fullName>
    </submittedName>
</protein>
<evidence type="ECO:0000256" key="4">
    <source>
        <dbReference type="ARBA" id="ARBA00022692"/>
    </source>
</evidence>
<evidence type="ECO:0000256" key="5">
    <source>
        <dbReference type="ARBA" id="ARBA00022729"/>
    </source>
</evidence>
<dbReference type="OrthoDB" id="688481at2759"/>
<reference evidence="19 20" key="1">
    <citation type="submission" date="2019-12" db="EMBL/GenBank/DDBJ databases">
        <authorList>
            <person name="Jiao W.-B."/>
            <person name="Schneeberger K."/>
        </authorList>
    </citation>
    <scope>NUCLEOTIDE SEQUENCE [LARGE SCALE GENOMIC DNA]</scope>
    <source>
        <strain evidence="20">cv. C24</strain>
    </source>
</reference>
<evidence type="ECO:0000256" key="10">
    <source>
        <dbReference type="ARBA" id="ARBA00022989"/>
    </source>
</evidence>
<dbReference type="Pfam" id="PF07714">
    <property type="entry name" value="PK_Tyr_Ser-Thr"/>
    <property type="match status" value="2"/>
</dbReference>
<keyword evidence="13" id="KW-0325">Glycoprotein</keyword>
<dbReference type="FunFam" id="1.10.510.10:FF:000129">
    <property type="entry name" value="cysteine-rich receptor-like protein kinase 10"/>
    <property type="match status" value="1"/>
</dbReference>
<feature type="binding site" evidence="14">
    <location>
        <position position="361"/>
    </location>
    <ligand>
        <name>ATP</name>
        <dbReference type="ChEBI" id="CHEBI:30616"/>
    </ligand>
</feature>
<dbReference type="InterPro" id="IPR017441">
    <property type="entry name" value="Protein_kinase_ATP_BS"/>
</dbReference>
<dbReference type="FunFam" id="3.30.200.20:FF:000727">
    <property type="entry name" value="Cysteine-rich RLK (RECEPTOR-like protein kinase) 23"/>
    <property type="match status" value="1"/>
</dbReference>
<dbReference type="CDD" id="cd23509">
    <property type="entry name" value="Gnk2-like"/>
    <property type="match status" value="2"/>
</dbReference>
<dbReference type="PROSITE" id="PS50011">
    <property type="entry name" value="PROTEIN_KINASE_DOM"/>
    <property type="match status" value="1"/>
</dbReference>
<feature type="chain" id="PRO_5024982155" evidence="16">
    <location>
        <begin position="24"/>
        <end position="842"/>
    </location>
</feature>
<dbReference type="Gene3D" id="3.30.200.20">
    <property type="entry name" value="Phosphorylase Kinase, domain 1"/>
    <property type="match status" value="1"/>
</dbReference>
<dbReference type="PROSITE" id="PS00108">
    <property type="entry name" value="PROTEIN_KINASE_ST"/>
    <property type="match status" value="1"/>
</dbReference>
<dbReference type="SMART" id="SM00220">
    <property type="entry name" value="S_TKc"/>
    <property type="match status" value="1"/>
</dbReference>
<evidence type="ECO:0000256" key="15">
    <source>
        <dbReference type="SAM" id="Phobius"/>
    </source>
</evidence>
<evidence type="ECO:0000256" key="1">
    <source>
        <dbReference type="ARBA" id="ARBA00004167"/>
    </source>
</evidence>
<evidence type="ECO:0000256" key="14">
    <source>
        <dbReference type="PROSITE-ProRule" id="PRU10141"/>
    </source>
</evidence>
<dbReference type="PANTHER" id="PTHR27002:SF810">
    <property type="entry name" value="CYSTEINE-RICH RECEPTOR-LIKE PROTEIN KINASE 33-RELATED"/>
    <property type="match status" value="1"/>
</dbReference>
<dbReference type="Gene3D" id="3.30.430.20">
    <property type="entry name" value="Gnk2 domain, C-X8-C-X2-C motif"/>
    <property type="match status" value="2"/>
</dbReference>
<dbReference type="GO" id="GO:0006950">
    <property type="term" value="P:response to stress"/>
    <property type="evidence" value="ECO:0007669"/>
    <property type="project" value="UniProtKB-ARBA"/>
</dbReference>
<feature type="domain" description="Protein kinase" evidence="17">
    <location>
        <begin position="333"/>
        <end position="620"/>
    </location>
</feature>
<evidence type="ECO:0000313" key="19">
    <source>
        <dbReference type="EMBL" id="CAA0394717.1"/>
    </source>
</evidence>
<keyword evidence="6" id="KW-0677">Repeat</keyword>
<dbReference type="InterPro" id="IPR001245">
    <property type="entry name" value="Ser-Thr/Tyr_kinase_cat_dom"/>
</dbReference>
<dbReference type="Gene3D" id="1.10.510.10">
    <property type="entry name" value="Transferase(Phosphotransferase) domain 1"/>
    <property type="match status" value="2"/>
</dbReference>
<feature type="domain" description="Gnk2-homologous" evidence="18">
    <location>
        <begin position="140"/>
        <end position="253"/>
    </location>
</feature>
<keyword evidence="5 16" id="KW-0732">Signal</keyword>
<dbReference type="EMBL" id="CACSHJ010000095">
    <property type="protein sequence ID" value="CAA0394717.1"/>
    <property type="molecule type" value="Genomic_DNA"/>
</dbReference>
<feature type="domain" description="Gnk2-homologous" evidence="18">
    <location>
        <begin position="22"/>
        <end position="127"/>
    </location>
</feature>
<keyword evidence="9 14" id="KW-0067">ATP-binding</keyword>
<gene>
    <name evidence="19" type="ORF">C24_LOCUS17637</name>
</gene>
<sequence length="842" mass="95208">MRMSKKISLSIFLIVLISINAVAFSPLCIDEIGFEPNIVYKNNTRDILSDLVTNVTAPRYFYNASLGQDNTVYAMGMCITKSEPTACSDCISAAADELKSCPNKAEAYTWRSAHNALCFARYSNRSFSNTSALDNEIHPLYEYNSEAIKTNLTLESFEYNKWNPFIGRLVTKASTENGTLLRNRKYYATGELFLTNYQSVYALMQCIPDLVSELCKSCLVASEQEYKTSACRGTQSGIIAQPRCFFRWDMQPFSGAFDPDRKDQNKRSKKISTTIFIAAVVLAALLSFVLSAVVVVLVFRRRNSNSPPDSLNRIPRYSLQYDLKTIQAATCTFSRSNMLGQGGFGDVFKGLLQDGSEIAVKRLSKESAQGVQEFQNETSLVAKLQHRNLVGVLGFCMEGEEKILVYEFVPNKSLDQFLFEPTKKGQLDWAKRYKIIVGTARGILYLHHDSPLKIIHRDLKASNILLDAEMEPKVADFGMARIFRVDQSRADTRRVVGTHGYISPEYLMHGQFSVKSDVYSFGVLVLEIISGKRNSKFHETDESGKNLVTYAWRHWRNGSPLELVDSELEKNYQSNEVFRCIHIALLCVQNDPEQRPNLSTIIMMLTSNSITLPVPQSPFLAEDDSYFISEVSSVLEKFEDEFESSNRKSNWLDVVSAQVCFNSYFKPNTTYDLNSRLIFSSLATNVTTHKGFYNSSIGQHPNRVFINDPAKQGELDWTRRGYMSPEYAMCGHFSMKSDVYSFGVMILEIISGKTNRSFYYIDGSPSNLVTHAWKLWRTGSPFELVDPTMGESSRSNEAIIRCIHIALLCVQEDPVDRPMLPAAIVVMLTSNIDTYRLPLKHE</sequence>
<comment type="subcellular location">
    <subcellularLocation>
        <location evidence="1">Membrane</location>
        <topology evidence="1">Single-pass membrane protein</topology>
    </subcellularLocation>
</comment>
<keyword evidence="3" id="KW-0808">Transferase</keyword>
<organism evidence="19 20">
    <name type="scientific">Arabidopsis thaliana</name>
    <name type="common">Mouse-ear cress</name>
    <dbReference type="NCBI Taxonomy" id="3702"/>
    <lineage>
        <taxon>Eukaryota</taxon>
        <taxon>Viridiplantae</taxon>
        <taxon>Streptophyta</taxon>
        <taxon>Embryophyta</taxon>
        <taxon>Tracheophyta</taxon>
        <taxon>Spermatophyta</taxon>
        <taxon>Magnoliopsida</taxon>
        <taxon>eudicotyledons</taxon>
        <taxon>Gunneridae</taxon>
        <taxon>Pentapetalae</taxon>
        <taxon>rosids</taxon>
        <taxon>malvids</taxon>
        <taxon>Brassicales</taxon>
        <taxon>Brassicaceae</taxon>
        <taxon>Camelineae</taxon>
        <taxon>Arabidopsis</taxon>
    </lineage>
</organism>
<evidence type="ECO:0000256" key="6">
    <source>
        <dbReference type="ARBA" id="ARBA00022737"/>
    </source>
</evidence>
<dbReference type="InterPro" id="IPR038408">
    <property type="entry name" value="GNK2_sf"/>
</dbReference>
<evidence type="ECO:0000256" key="2">
    <source>
        <dbReference type="ARBA" id="ARBA00022527"/>
    </source>
</evidence>
<evidence type="ECO:0000256" key="7">
    <source>
        <dbReference type="ARBA" id="ARBA00022741"/>
    </source>
</evidence>
<evidence type="ECO:0000256" key="9">
    <source>
        <dbReference type="ARBA" id="ARBA00022840"/>
    </source>
</evidence>
<dbReference type="InterPro" id="IPR011009">
    <property type="entry name" value="Kinase-like_dom_sf"/>
</dbReference>
<name>A0A5S9XT38_ARATH</name>
<feature type="signal peptide" evidence="16">
    <location>
        <begin position="1"/>
        <end position="23"/>
    </location>
</feature>
<dbReference type="InterPro" id="IPR000719">
    <property type="entry name" value="Prot_kinase_dom"/>
</dbReference>
<dbReference type="SUPFAM" id="SSF56112">
    <property type="entry name" value="Protein kinase-like (PK-like)"/>
    <property type="match status" value="2"/>
</dbReference>
<evidence type="ECO:0000256" key="3">
    <source>
        <dbReference type="ARBA" id="ARBA00022679"/>
    </source>
</evidence>
<evidence type="ECO:0000256" key="16">
    <source>
        <dbReference type="SAM" id="SignalP"/>
    </source>
</evidence>
<dbReference type="PROSITE" id="PS00107">
    <property type="entry name" value="PROTEIN_KINASE_ATP"/>
    <property type="match status" value="1"/>
</dbReference>
<accession>A0A5S9XT38</accession>
<evidence type="ECO:0000256" key="12">
    <source>
        <dbReference type="ARBA" id="ARBA00023170"/>
    </source>
</evidence>
<dbReference type="PANTHER" id="PTHR27002">
    <property type="entry name" value="RECEPTOR-LIKE SERINE/THREONINE-PROTEIN KINASE SD1-8"/>
    <property type="match status" value="1"/>
</dbReference>
<dbReference type="Proteomes" id="UP000434276">
    <property type="component" value="Unassembled WGS sequence"/>
</dbReference>
<dbReference type="InterPro" id="IPR008271">
    <property type="entry name" value="Ser/Thr_kinase_AS"/>
</dbReference>
<keyword evidence="2" id="KW-0723">Serine/threonine-protein kinase</keyword>
<dbReference type="GO" id="GO:0016020">
    <property type="term" value="C:membrane"/>
    <property type="evidence" value="ECO:0007669"/>
    <property type="project" value="UniProtKB-SubCell"/>
</dbReference>
<keyword evidence="11 15" id="KW-0472">Membrane</keyword>
<dbReference type="InterPro" id="IPR002902">
    <property type="entry name" value="GNK2"/>
</dbReference>
<proteinExistence type="predicted"/>
<dbReference type="CDD" id="cd14066">
    <property type="entry name" value="STKc_IRAK"/>
    <property type="match status" value="1"/>
</dbReference>
<keyword evidence="4 15" id="KW-0812">Transmembrane</keyword>
<keyword evidence="7 14" id="KW-0547">Nucleotide-binding</keyword>